<dbReference type="AlphaFoldDB" id="A0A8T0Q2M9"/>
<evidence type="ECO:0000313" key="3">
    <source>
        <dbReference type="Proteomes" id="UP000823388"/>
    </source>
</evidence>
<proteinExistence type="predicted"/>
<evidence type="ECO:0000313" key="2">
    <source>
        <dbReference type="EMBL" id="KAG2565366.1"/>
    </source>
</evidence>
<evidence type="ECO:0000256" key="1">
    <source>
        <dbReference type="SAM" id="Phobius"/>
    </source>
</evidence>
<keyword evidence="1" id="KW-1133">Transmembrane helix</keyword>
<comment type="caution">
    <text evidence="2">The sequence shown here is derived from an EMBL/GenBank/DDBJ whole genome shotgun (WGS) entry which is preliminary data.</text>
</comment>
<feature type="transmembrane region" description="Helical" evidence="1">
    <location>
        <begin position="28"/>
        <end position="50"/>
    </location>
</feature>
<dbReference type="Proteomes" id="UP000823388">
    <property type="component" value="Chromosome 7N"/>
</dbReference>
<accession>A0A8T0Q2M9</accession>
<gene>
    <name evidence="2" type="ORF">PVAP13_7NG268217</name>
</gene>
<protein>
    <submittedName>
        <fullName evidence="2">Uncharacterized protein</fullName>
    </submittedName>
</protein>
<name>A0A8T0Q2M9_PANVG</name>
<keyword evidence="1" id="KW-0472">Membrane</keyword>
<dbReference type="EMBL" id="CM029050">
    <property type="protein sequence ID" value="KAG2565366.1"/>
    <property type="molecule type" value="Genomic_DNA"/>
</dbReference>
<keyword evidence="3" id="KW-1185">Reference proteome</keyword>
<organism evidence="2 3">
    <name type="scientific">Panicum virgatum</name>
    <name type="common">Blackwell switchgrass</name>
    <dbReference type="NCBI Taxonomy" id="38727"/>
    <lineage>
        <taxon>Eukaryota</taxon>
        <taxon>Viridiplantae</taxon>
        <taxon>Streptophyta</taxon>
        <taxon>Embryophyta</taxon>
        <taxon>Tracheophyta</taxon>
        <taxon>Spermatophyta</taxon>
        <taxon>Magnoliopsida</taxon>
        <taxon>Liliopsida</taxon>
        <taxon>Poales</taxon>
        <taxon>Poaceae</taxon>
        <taxon>PACMAD clade</taxon>
        <taxon>Panicoideae</taxon>
        <taxon>Panicodae</taxon>
        <taxon>Paniceae</taxon>
        <taxon>Panicinae</taxon>
        <taxon>Panicum</taxon>
        <taxon>Panicum sect. Hiantes</taxon>
    </lineage>
</organism>
<sequence length="206" mass="22206">MRRFPVCVGCACIKVRVPQRFSGGGGGVVPSMVILRLALVFLFALGKYLVCPLVGCLFQVGDCVGGRESTAGLLLPLGCGGAGSSSDRLWRVRLEVSPSCPPPTRLPIFIQGFKSISVRALGWWMMRLHQDLGSVGGRFGGVGFDCAPAAPPGRSEPRWKMNRASRGFYVIFFFFEVLCVSLGCKFGGALCSSFFNIPSLSQKKKM</sequence>
<keyword evidence="1" id="KW-0812">Transmembrane</keyword>
<reference evidence="2" key="1">
    <citation type="submission" date="2020-05" db="EMBL/GenBank/DDBJ databases">
        <title>WGS assembly of Panicum virgatum.</title>
        <authorList>
            <person name="Lovell J.T."/>
            <person name="Jenkins J."/>
            <person name="Shu S."/>
            <person name="Juenger T.E."/>
            <person name="Schmutz J."/>
        </authorList>
    </citation>
    <scope>NUCLEOTIDE SEQUENCE</scope>
    <source>
        <strain evidence="2">AP13</strain>
    </source>
</reference>
<feature type="transmembrane region" description="Helical" evidence="1">
    <location>
        <begin position="168"/>
        <end position="197"/>
    </location>
</feature>